<dbReference type="AlphaFoldDB" id="A0A7W3LWR3"/>
<accession>A0A7W3LWR3</accession>
<name>A0A7W3LWR3_ACTNM</name>
<evidence type="ECO:0000313" key="2">
    <source>
        <dbReference type="Proteomes" id="UP000572680"/>
    </source>
</evidence>
<comment type="caution">
    <text evidence="1">The sequence shown here is derived from an EMBL/GenBank/DDBJ whole genome shotgun (WGS) entry which is preliminary data.</text>
</comment>
<dbReference type="RefSeq" id="WP_182847680.1">
    <property type="nucleotide sequence ID" value="NZ_BAAALP010000138.1"/>
</dbReference>
<dbReference type="Proteomes" id="UP000572680">
    <property type="component" value="Unassembled WGS sequence"/>
</dbReference>
<sequence length="130" mass="15138">MSDDRYDVPHEVKEIDTVTLTELGRTGERLRLNARLSPERIAAHVAADGVHHLLPLFWHTKPDTPRHLRCGMLLRMRTGEQVFGTFDVLPEEFAPLTRVRPRERERDLAHRMLGEGVPTIVEWERARETR</sequence>
<gene>
    <name evidence="1" type="ORF">HNR61_007405</name>
</gene>
<dbReference type="EMBL" id="JACJIA010000012">
    <property type="protein sequence ID" value="MBA8955729.1"/>
    <property type="molecule type" value="Genomic_DNA"/>
</dbReference>
<keyword evidence="2" id="KW-1185">Reference proteome</keyword>
<proteinExistence type="predicted"/>
<reference evidence="1 2" key="1">
    <citation type="submission" date="2020-08" db="EMBL/GenBank/DDBJ databases">
        <title>Genomic Encyclopedia of Type Strains, Phase IV (KMG-IV): sequencing the most valuable type-strain genomes for metagenomic binning, comparative biology and taxonomic classification.</title>
        <authorList>
            <person name="Goeker M."/>
        </authorList>
    </citation>
    <scope>NUCLEOTIDE SEQUENCE [LARGE SCALE GENOMIC DNA]</scope>
    <source>
        <strain evidence="1 2">DSM 44197</strain>
    </source>
</reference>
<protein>
    <submittedName>
        <fullName evidence="1">Uncharacterized protein</fullName>
    </submittedName>
</protein>
<evidence type="ECO:0000313" key="1">
    <source>
        <dbReference type="EMBL" id="MBA8955729.1"/>
    </source>
</evidence>
<organism evidence="1 2">
    <name type="scientific">Actinomadura namibiensis</name>
    <dbReference type="NCBI Taxonomy" id="182080"/>
    <lineage>
        <taxon>Bacteria</taxon>
        <taxon>Bacillati</taxon>
        <taxon>Actinomycetota</taxon>
        <taxon>Actinomycetes</taxon>
        <taxon>Streptosporangiales</taxon>
        <taxon>Thermomonosporaceae</taxon>
        <taxon>Actinomadura</taxon>
    </lineage>
</organism>